<feature type="transmembrane region" description="Helical" evidence="1">
    <location>
        <begin position="88"/>
        <end position="109"/>
    </location>
</feature>
<dbReference type="EMBL" id="JZCR01000015">
    <property type="protein sequence ID" value="KJW12770.1"/>
    <property type="molecule type" value="Genomic_DNA"/>
</dbReference>
<feature type="transmembrane region" description="Helical" evidence="1">
    <location>
        <begin position="7"/>
        <end position="26"/>
    </location>
</feature>
<keyword evidence="1" id="KW-1133">Transmembrane helix</keyword>
<gene>
    <name evidence="2" type="ORF">VC81_06715</name>
</gene>
<dbReference type="RefSeq" id="WP_045807309.1">
    <property type="nucleotide sequence ID" value="NZ_JZCR01000015.1"/>
</dbReference>
<evidence type="ECO:0000256" key="1">
    <source>
        <dbReference type="SAM" id="Phobius"/>
    </source>
</evidence>
<proteinExistence type="predicted"/>
<dbReference type="PATRIC" id="fig|216463.3.peg.444"/>
<feature type="transmembrane region" description="Helical" evidence="1">
    <location>
        <begin position="62"/>
        <end position="82"/>
    </location>
</feature>
<reference evidence="2 3" key="1">
    <citation type="submission" date="2015-03" db="EMBL/GenBank/DDBJ databases">
        <authorList>
            <person name="Zheng J."/>
            <person name="Ganezle M."/>
        </authorList>
    </citation>
    <scope>NUCLEOTIDE SEQUENCE [LARGE SCALE GENOMIC DNA]</scope>
    <source>
        <strain evidence="2 3">LP38</strain>
    </source>
</reference>
<evidence type="ECO:0000313" key="2">
    <source>
        <dbReference type="EMBL" id="KJW12770.1"/>
    </source>
</evidence>
<organism evidence="2 3">
    <name type="scientific">Levilactobacillus spicheri</name>
    <dbReference type="NCBI Taxonomy" id="216463"/>
    <lineage>
        <taxon>Bacteria</taxon>
        <taxon>Bacillati</taxon>
        <taxon>Bacillota</taxon>
        <taxon>Bacilli</taxon>
        <taxon>Lactobacillales</taxon>
        <taxon>Lactobacillaceae</taxon>
        <taxon>Levilactobacillus</taxon>
    </lineage>
</organism>
<name>A0A0F3RSB6_9LACO</name>
<dbReference type="STRING" id="216463.VC81_06715"/>
<comment type="caution">
    <text evidence="2">The sequence shown here is derived from an EMBL/GenBank/DDBJ whole genome shotgun (WGS) entry which is preliminary data.</text>
</comment>
<keyword evidence="1" id="KW-0472">Membrane</keyword>
<keyword evidence="1" id="KW-0812">Transmembrane</keyword>
<protein>
    <submittedName>
        <fullName evidence="2">Uncharacterized protein</fullName>
    </submittedName>
</protein>
<evidence type="ECO:0000313" key="3">
    <source>
        <dbReference type="Proteomes" id="UP000033491"/>
    </source>
</evidence>
<sequence length="118" mass="13960">MKLTRRRLLRWGGLGLWLVALVGFPLGLEIPWWGRGVILLALGLLSVFCWRVRGAWQDRDHPYLELLILLFPLSIWDLPTALTGVRQWLWWATGLLPFWLLMYAAYFLVDRWQNRSRA</sequence>
<dbReference type="AlphaFoldDB" id="A0A0F3RSB6"/>
<feature type="transmembrane region" description="Helical" evidence="1">
    <location>
        <begin position="32"/>
        <end position="50"/>
    </location>
</feature>
<dbReference type="Proteomes" id="UP000033491">
    <property type="component" value="Unassembled WGS sequence"/>
</dbReference>
<accession>A0A0F3RSB6</accession>